<keyword evidence="9 14" id="KW-1133">Transmembrane helix</keyword>
<evidence type="ECO:0000313" key="16">
    <source>
        <dbReference type="EMBL" id="KMP08609.1"/>
    </source>
</evidence>
<evidence type="ECO:0000259" key="15">
    <source>
        <dbReference type="Pfam" id="PF05730"/>
    </source>
</evidence>
<dbReference type="Pfam" id="PF05730">
    <property type="entry name" value="CFEM"/>
    <property type="match status" value="1"/>
</dbReference>
<feature type="transmembrane region" description="Helical" evidence="14">
    <location>
        <begin position="185"/>
        <end position="207"/>
    </location>
</feature>
<evidence type="ECO:0000256" key="10">
    <source>
        <dbReference type="ARBA" id="ARBA00023136"/>
    </source>
</evidence>
<accession>A0A0J6YN71</accession>
<feature type="region of interest" description="Disordered" evidence="13">
    <location>
        <begin position="276"/>
        <end position="386"/>
    </location>
</feature>
<dbReference type="OrthoDB" id="3065412at2759"/>
<feature type="compositionally biased region" description="Low complexity" evidence="13">
    <location>
        <begin position="133"/>
        <end position="153"/>
    </location>
</feature>
<keyword evidence="6" id="KW-0336">GPI-anchor</keyword>
<sequence>MRSAQAFIVVAGATGVGAAVAVGLLKRDTPACAESCFQSAVNDYACDQWLTDTDCCENTSYLFDIGECLDDNCSADAGSDAWEIITNECYSAYVTIQWDYDILTDFIATRSATDVTTYSTSYTTISYTSTETSEDVSATSTPTTSSPEFTTSPILTPSPTQSHTTSFTEDDEEESSSGIDETTTIAIAVPLALFGGLLLLLLLWFALRRTGHVRTKPKVKDIWFAFRKIIGPLTRAKVKEPEEPPATKEEDPPMIYEICGTEVSRTNSNQFLELEASPAMPRFDGDSLMTPRVSRSEAGSSHWNTQPTGEIDLDRTSFAGSSRHQRIDSGSKLCAPFRASNSESVSPMTPSTPPPRPVRMSDPSSSRRPSLVDPPTSPVSDQGSEIDGLLANLAAVEQRRKERASQLQMLQAEEMAIREEEAAILEQLRKRASMIPDGRGSPRPS</sequence>
<gene>
    <name evidence="16" type="ORF">CIRG_08290</name>
</gene>
<evidence type="ECO:0000256" key="2">
    <source>
        <dbReference type="ARBA" id="ARBA00004589"/>
    </source>
</evidence>
<keyword evidence="10 14" id="KW-0472">Membrane</keyword>
<feature type="region of interest" description="Disordered" evidence="13">
    <location>
        <begin position="133"/>
        <end position="179"/>
    </location>
</feature>
<keyword evidence="8" id="KW-0732">Signal</keyword>
<organism evidence="16 17">
    <name type="scientific">Coccidioides immitis RMSCC 2394</name>
    <dbReference type="NCBI Taxonomy" id="404692"/>
    <lineage>
        <taxon>Eukaryota</taxon>
        <taxon>Fungi</taxon>
        <taxon>Dikarya</taxon>
        <taxon>Ascomycota</taxon>
        <taxon>Pezizomycotina</taxon>
        <taxon>Eurotiomycetes</taxon>
        <taxon>Eurotiomycetidae</taxon>
        <taxon>Onygenales</taxon>
        <taxon>Onygenaceae</taxon>
        <taxon>Coccidioides</taxon>
    </lineage>
</organism>
<evidence type="ECO:0000256" key="4">
    <source>
        <dbReference type="ARBA" id="ARBA00010031"/>
    </source>
</evidence>
<evidence type="ECO:0000256" key="7">
    <source>
        <dbReference type="ARBA" id="ARBA00022692"/>
    </source>
</evidence>
<proteinExistence type="inferred from homology"/>
<keyword evidence="12" id="KW-0449">Lipoprotein</keyword>
<dbReference type="STRING" id="404692.A0A0J6YN71"/>
<comment type="similarity">
    <text evidence="4">Belongs to the RBT5 family.</text>
</comment>
<dbReference type="InterPro" id="IPR051694">
    <property type="entry name" value="Immunoregulatory_rcpt-like"/>
</dbReference>
<dbReference type="GO" id="GO:0005576">
    <property type="term" value="C:extracellular region"/>
    <property type="evidence" value="ECO:0007669"/>
    <property type="project" value="UniProtKB-SubCell"/>
</dbReference>
<feature type="compositionally biased region" description="Low complexity" evidence="13">
    <location>
        <begin position="358"/>
        <end position="374"/>
    </location>
</feature>
<keyword evidence="6" id="KW-0325">Glycoprotein</keyword>
<feature type="compositionally biased region" description="Polar residues" evidence="13">
    <location>
        <begin position="297"/>
        <end position="308"/>
    </location>
</feature>
<protein>
    <recommendedName>
        <fullName evidence="15">CFEM domain-containing protein</fullName>
    </recommendedName>
</protein>
<evidence type="ECO:0000256" key="13">
    <source>
        <dbReference type="SAM" id="MobiDB-lite"/>
    </source>
</evidence>
<feature type="domain" description="CFEM" evidence="15">
    <location>
        <begin position="28"/>
        <end position="89"/>
    </location>
</feature>
<evidence type="ECO:0000256" key="1">
    <source>
        <dbReference type="ARBA" id="ARBA00004167"/>
    </source>
</evidence>
<evidence type="ECO:0000256" key="5">
    <source>
        <dbReference type="ARBA" id="ARBA00022525"/>
    </source>
</evidence>
<keyword evidence="11" id="KW-1015">Disulfide bond</keyword>
<evidence type="ECO:0000256" key="9">
    <source>
        <dbReference type="ARBA" id="ARBA00022989"/>
    </source>
</evidence>
<evidence type="ECO:0000256" key="8">
    <source>
        <dbReference type="ARBA" id="ARBA00022729"/>
    </source>
</evidence>
<dbReference type="EMBL" id="DS028098">
    <property type="protein sequence ID" value="KMP08609.1"/>
    <property type="molecule type" value="Genomic_DNA"/>
</dbReference>
<keyword evidence="5" id="KW-0964">Secreted</keyword>
<dbReference type="GO" id="GO:0098552">
    <property type="term" value="C:side of membrane"/>
    <property type="evidence" value="ECO:0007669"/>
    <property type="project" value="UniProtKB-KW"/>
</dbReference>
<evidence type="ECO:0000256" key="6">
    <source>
        <dbReference type="ARBA" id="ARBA00022622"/>
    </source>
</evidence>
<evidence type="ECO:0000313" key="17">
    <source>
        <dbReference type="Proteomes" id="UP000054565"/>
    </source>
</evidence>
<evidence type="ECO:0000256" key="11">
    <source>
        <dbReference type="ARBA" id="ARBA00023157"/>
    </source>
</evidence>
<keyword evidence="7 14" id="KW-0812">Transmembrane</keyword>
<dbReference type="PANTHER" id="PTHR15549">
    <property type="entry name" value="PAIRED IMMUNOGLOBULIN-LIKE TYPE 2 RECEPTOR"/>
    <property type="match status" value="1"/>
</dbReference>
<dbReference type="InterPro" id="IPR008427">
    <property type="entry name" value="Extracellular_membr_CFEM_dom"/>
</dbReference>
<dbReference type="GO" id="GO:0071944">
    <property type="term" value="C:cell periphery"/>
    <property type="evidence" value="ECO:0007669"/>
    <property type="project" value="UniProtKB-ARBA"/>
</dbReference>
<name>A0A0J6YN71_COCIT</name>
<dbReference type="PANTHER" id="PTHR15549:SF30">
    <property type="entry name" value="MID2 DOMAIN-CONTAINING PROTEIN"/>
    <property type="match status" value="1"/>
</dbReference>
<reference evidence="17" key="1">
    <citation type="journal article" date="2010" name="Genome Res.">
        <title>Population genomic sequencing of Coccidioides fungi reveals recent hybridization and transposon control.</title>
        <authorList>
            <person name="Neafsey D.E."/>
            <person name="Barker B.M."/>
            <person name="Sharpton T.J."/>
            <person name="Stajich J.E."/>
            <person name="Park D.J."/>
            <person name="Whiston E."/>
            <person name="Hung C.-Y."/>
            <person name="McMahan C."/>
            <person name="White J."/>
            <person name="Sykes S."/>
            <person name="Heiman D."/>
            <person name="Young S."/>
            <person name="Zeng Q."/>
            <person name="Abouelleil A."/>
            <person name="Aftuck L."/>
            <person name="Bessette D."/>
            <person name="Brown A."/>
            <person name="FitzGerald M."/>
            <person name="Lui A."/>
            <person name="Macdonald J.P."/>
            <person name="Priest M."/>
            <person name="Orbach M.J."/>
            <person name="Galgiani J.N."/>
            <person name="Kirkland T.N."/>
            <person name="Cole G.T."/>
            <person name="Birren B.W."/>
            <person name="Henn M.R."/>
            <person name="Taylor J.W."/>
            <person name="Rounsley S.D."/>
        </authorList>
    </citation>
    <scope>NUCLEOTIDE SEQUENCE [LARGE SCALE GENOMIC DNA]</scope>
    <source>
        <strain evidence="17">RMSCC 2394</strain>
    </source>
</reference>
<evidence type="ECO:0000256" key="3">
    <source>
        <dbReference type="ARBA" id="ARBA00004613"/>
    </source>
</evidence>
<comment type="subcellular location">
    <subcellularLocation>
        <location evidence="2">Membrane</location>
        <topology evidence="2">Lipid-anchor</topology>
        <topology evidence="2">GPI-anchor</topology>
    </subcellularLocation>
    <subcellularLocation>
        <location evidence="1">Membrane</location>
        <topology evidence="1">Single-pass membrane protein</topology>
    </subcellularLocation>
    <subcellularLocation>
        <location evidence="3">Secreted</location>
    </subcellularLocation>
</comment>
<evidence type="ECO:0000256" key="14">
    <source>
        <dbReference type="SAM" id="Phobius"/>
    </source>
</evidence>
<dbReference type="AlphaFoldDB" id="A0A0J6YN71"/>
<dbReference type="Proteomes" id="UP000054565">
    <property type="component" value="Unassembled WGS sequence"/>
</dbReference>
<evidence type="ECO:0000256" key="12">
    <source>
        <dbReference type="ARBA" id="ARBA00023288"/>
    </source>
</evidence>